<dbReference type="PROSITE" id="PS50893">
    <property type="entry name" value="ABC_TRANSPORTER_2"/>
    <property type="match status" value="1"/>
</dbReference>
<dbReference type="SMART" id="SM00382">
    <property type="entry name" value="AAA"/>
    <property type="match status" value="1"/>
</dbReference>
<dbReference type="SUPFAM" id="SSF52540">
    <property type="entry name" value="P-loop containing nucleoside triphosphate hydrolases"/>
    <property type="match status" value="1"/>
</dbReference>
<proteinExistence type="predicted"/>
<keyword evidence="3" id="KW-0547">Nucleotide-binding</keyword>
<evidence type="ECO:0000256" key="1">
    <source>
        <dbReference type="ARBA" id="ARBA00022448"/>
    </source>
</evidence>
<keyword evidence="1" id="KW-0813">Transport</keyword>
<dbReference type="InterPro" id="IPR003439">
    <property type="entry name" value="ABC_transporter-like_ATP-bd"/>
</dbReference>
<reference evidence="6 7" key="1">
    <citation type="submission" date="2020-03" db="EMBL/GenBank/DDBJ databases">
        <title>Genome sequence of strain Massilia sp. TW-1.</title>
        <authorList>
            <person name="Chaudhary D.K."/>
        </authorList>
    </citation>
    <scope>NUCLEOTIDE SEQUENCE [LARGE SCALE GENOMIC DNA]</scope>
    <source>
        <strain evidence="6 7">TW-1</strain>
    </source>
</reference>
<gene>
    <name evidence="6" type="ORF">HAV22_29360</name>
</gene>
<dbReference type="EMBL" id="JAAQOM010000027">
    <property type="protein sequence ID" value="NIA57742.1"/>
    <property type="molecule type" value="Genomic_DNA"/>
</dbReference>
<dbReference type="InterPro" id="IPR027417">
    <property type="entry name" value="P-loop_NTPase"/>
</dbReference>
<dbReference type="Proteomes" id="UP000716322">
    <property type="component" value="Unassembled WGS sequence"/>
</dbReference>
<dbReference type="PROSITE" id="PS00211">
    <property type="entry name" value="ABC_TRANSPORTER_1"/>
    <property type="match status" value="1"/>
</dbReference>
<organism evidence="6 7">
    <name type="scientific">Telluria antibiotica</name>
    <dbReference type="NCBI Taxonomy" id="2717319"/>
    <lineage>
        <taxon>Bacteria</taxon>
        <taxon>Pseudomonadati</taxon>
        <taxon>Pseudomonadota</taxon>
        <taxon>Betaproteobacteria</taxon>
        <taxon>Burkholderiales</taxon>
        <taxon>Oxalobacteraceae</taxon>
        <taxon>Telluria group</taxon>
        <taxon>Telluria</taxon>
    </lineage>
</organism>
<keyword evidence="7" id="KW-1185">Reference proteome</keyword>
<evidence type="ECO:0000313" key="7">
    <source>
        <dbReference type="Proteomes" id="UP000716322"/>
    </source>
</evidence>
<dbReference type="InterPro" id="IPR003593">
    <property type="entry name" value="AAA+_ATPase"/>
</dbReference>
<dbReference type="Gene3D" id="3.40.50.300">
    <property type="entry name" value="P-loop containing nucleotide triphosphate hydrolases"/>
    <property type="match status" value="1"/>
</dbReference>
<dbReference type="GO" id="GO:0005524">
    <property type="term" value="F:ATP binding"/>
    <property type="evidence" value="ECO:0007669"/>
    <property type="project" value="UniProtKB-KW"/>
</dbReference>
<evidence type="ECO:0000256" key="2">
    <source>
        <dbReference type="ARBA" id="ARBA00022475"/>
    </source>
</evidence>
<dbReference type="PANTHER" id="PTHR24220">
    <property type="entry name" value="IMPORT ATP-BINDING PROTEIN"/>
    <property type="match status" value="1"/>
</dbReference>
<dbReference type="RefSeq" id="WP_166864914.1">
    <property type="nucleotide sequence ID" value="NZ_JAAQOM010000027.1"/>
</dbReference>
<keyword evidence="2" id="KW-1003">Cell membrane</keyword>
<feature type="domain" description="ABC transporter" evidence="5">
    <location>
        <begin position="2"/>
        <end position="230"/>
    </location>
</feature>
<evidence type="ECO:0000256" key="3">
    <source>
        <dbReference type="ARBA" id="ARBA00022741"/>
    </source>
</evidence>
<dbReference type="Pfam" id="PF00005">
    <property type="entry name" value="ABC_tran"/>
    <property type="match status" value="1"/>
</dbReference>
<protein>
    <submittedName>
        <fullName evidence="6">ABC transporter ATP-binding protein</fullName>
    </submittedName>
</protein>
<dbReference type="CDD" id="cd03255">
    <property type="entry name" value="ABC_MJ0796_LolCDE_FtsE"/>
    <property type="match status" value="1"/>
</dbReference>
<evidence type="ECO:0000259" key="5">
    <source>
        <dbReference type="PROSITE" id="PS50893"/>
    </source>
</evidence>
<evidence type="ECO:0000313" key="6">
    <source>
        <dbReference type="EMBL" id="NIA57742.1"/>
    </source>
</evidence>
<accession>A0ABX0PJW6</accession>
<dbReference type="InterPro" id="IPR017871">
    <property type="entry name" value="ABC_transporter-like_CS"/>
</dbReference>
<keyword evidence="2" id="KW-0472">Membrane</keyword>
<name>A0ABX0PJW6_9BURK</name>
<dbReference type="PANTHER" id="PTHR24220:SF86">
    <property type="entry name" value="ABC TRANSPORTER ABCH.1"/>
    <property type="match status" value="1"/>
</dbReference>
<evidence type="ECO:0000256" key="4">
    <source>
        <dbReference type="ARBA" id="ARBA00022840"/>
    </source>
</evidence>
<dbReference type="InterPro" id="IPR017911">
    <property type="entry name" value="MacB-like_ATP-bd"/>
</dbReference>
<sequence length="231" mass="25127">MIALHNITKSYQVEAMSIPVLKGISLKVDKGEFLAIMGPSGSGKSTLLNIIGCLDAVDTGSYRLDAEMIAGASEDRLADIRSRKLGFVFQLFNLIPRVDALRNVELPLIYAGVAPKLRRERAMAMLQAVGMADRAAHTPAQLSGGQQQRVAIARALVNQPDVLIADEPTGSLDSKAGHDILRLFDQLNAQGLTIVMVTHEEDVAAHASRTLRLRDGVIERDECNQRLARVH</sequence>
<dbReference type="InterPro" id="IPR015854">
    <property type="entry name" value="ABC_transpr_LolD-like"/>
</dbReference>
<keyword evidence="4 6" id="KW-0067">ATP-binding</keyword>
<comment type="caution">
    <text evidence="6">The sequence shown here is derived from an EMBL/GenBank/DDBJ whole genome shotgun (WGS) entry which is preliminary data.</text>
</comment>